<dbReference type="GO" id="GO:0005509">
    <property type="term" value="F:calcium ion binding"/>
    <property type="evidence" value="ECO:0007669"/>
    <property type="project" value="TreeGrafter"/>
</dbReference>
<feature type="binding site" evidence="3">
    <location>
        <position position="153"/>
    </location>
    <ligand>
        <name>a divalent metal cation</name>
        <dbReference type="ChEBI" id="CHEBI:60240"/>
    </ligand>
</feature>
<evidence type="ECO:0000313" key="6">
    <source>
        <dbReference type="Proteomes" id="UP000193558"/>
    </source>
</evidence>
<feature type="binding site" evidence="3">
    <location>
        <position position="203"/>
    </location>
    <ligand>
        <name>a divalent metal cation</name>
        <dbReference type="ChEBI" id="CHEBI:60240"/>
    </ligand>
</feature>
<dbReference type="EMBL" id="MLFR01000001">
    <property type="protein sequence ID" value="ORM71544.1"/>
    <property type="molecule type" value="Genomic_DNA"/>
</dbReference>
<dbReference type="GO" id="GO:0019853">
    <property type="term" value="P:L-ascorbic acid biosynthetic process"/>
    <property type="evidence" value="ECO:0007669"/>
    <property type="project" value="TreeGrafter"/>
</dbReference>
<accession>A0A1X1D4H3</accession>
<feature type="binding site" evidence="3">
    <location>
        <position position="104"/>
    </location>
    <ligand>
        <name>substrate</name>
    </ligand>
</feature>
<dbReference type="OrthoDB" id="9775406at2"/>
<name>A0A1X1D4H3_9GAMM</name>
<evidence type="ECO:0000313" key="5">
    <source>
        <dbReference type="EMBL" id="ORM71544.1"/>
    </source>
</evidence>
<keyword evidence="3" id="KW-0862">Zinc</keyword>
<feature type="binding site" evidence="3">
    <location>
        <position position="20"/>
    </location>
    <ligand>
        <name>a divalent metal cation</name>
        <dbReference type="ChEBI" id="CHEBI:60240"/>
    </ligand>
</feature>
<keyword evidence="3" id="KW-0479">Metal-binding</keyword>
<comment type="similarity">
    <text evidence="1">Belongs to the SMP-30/CGR1 family.</text>
</comment>
<dbReference type="PANTHER" id="PTHR10907:SF47">
    <property type="entry name" value="REGUCALCIN"/>
    <property type="match status" value="1"/>
</dbReference>
<dbReference type="InterPro" id="IPR011042">
    <property type="entry name" value="6-blade_b-propeller_TolB-like"/>
</dbReference>
<dbReference type="Proteomes" id="UP000193558">
    <property type="component" value="Unassembled WGS sequence"/>
</dbReference>
<evidence type="ECO:0000256" key="3">
    <source>
        <dbReference type="PIRSR" id="PIRSR605511-2"/>
    </source>
</evidence>
<dbReference type="InterPro" id="IPR013658">
    <property type="entry name" value="SGL"/>
</dbReference>
<dbReference type="GO" id="GO:0004341">
    <property type="term" value="F:gluconolactonase activity"/>
    <property type="evidence" value="ECO:0007669"/>
    <property type="project" value="TreeGrafter"/>
</dbReference>
<dbReference type="RefSeq" id="WP_084931114.1">
    <property type="nucleotide sequence ID" value="NZ_MLFR01000001.1"/>
</dbReference>
<evidence type="ECO:0000256" key="1">
    <source>
        <dbReference type="ARBA" id="ARBA00008853"/>
    </source>
</evidence>
<evidence type="ECO:0000259" key="4">
    <source>
        <dbReference type="Pfam" id="PF08450"/>
    </source>
</evidence>
<feature type="active site" description="Proton donor/acceptor" evidence="2">
    <location>
        <position position="203"/>
    </location>
</feature>
<comment type="caution">
    <text evidence="5">The sequence shown here is derived from an EMBL/GenBank/DDBJ whole genome shotgun (WGS) entry which is preliminary data.</text>
</comment>
<evidence type="ECO:0000256" key="2">
    <source>
        <dbReference type="PIRSR" id="PIRSR605511-1"/>
    </source>
</evidence>
<organism evidence="5 6">
    <name type="scientific">Pantoea rwandensis</name>
    <dbReference type="NCBI Taxonomy" id="1076550"/>
    <lineage>
        <taxon>Bacteria</taxon>
        <taxon>Pseudomonadati</taxon>
        <taxon>Pseudomonadota</taxon>
        <taxon>Gammaproteobacteria</taxon>
        <taxon>Enterobacterales</taxon>
        <taxon>Erwiniaceae</taxon>
        <taxon>Pantoea</taxon>
    </lineage>
</organism>
<dbReference type="PRINTS" id="PR01790">
    <property type="entry name" value="SMP30FAMILY"/>
</dbReference>
<dbReference type="PANTHER" id="PTHR10907">
    <property type="entry name" value="REGUCALCIN"/>
    <property type="match status" value="1"/>
</dbReference>
<comment type="cofactor">
    <cofactor evidence="3">
        <name>Zn(2+)</name>
        <dbReference type="ChEBI" id="CHEBI:29105"/>
    </cofactor>
    <text evidence="3">Binds 1 divalent metal cation per subunit.</text>
</comment>
<dbReference type="AlphaFoldDB" id="A0A1X1D4H3"/>
<dbReference type="InterPro" id="IPR005511">
    <property type="entry name" value="SMP-30"/>
</dbReference>
<reference evidence="5 6" key="1">
    <citation type="journal article" date="2017" name="Antonie Van Leeuwenhoek">
        <title>Phylogenomic resolution of the bacterial genus Pantoea and its relationship with Erwinia and Tatumella.</title>
        <authorList>
            <person name="Palmer M."/>
            <person name="Steenkamp E.T."/>
            <person name="Coetzee M.P."/>
            <person name="Chan W.Y."/>
            <person name="van Zyl E."/>
            <person name="De Maayer P."/>
            <person name="Coutinho T.A."/>
            <person name="Blom J."/>
            <person name="Smits T.H."/>
            <person name="Duffy B."/>
            <person name="Venter S.N."/>
        </authorList>
    </citation>
    <scope>NUCLEOTIDE SEQUENCE [LARGE SCALE GENOMIC DNA]</scope>
    <source>
        <strain evidence="5 6">LMG 26275</strain>
    </source>
</reference>
<feature type="binding site" evidence="3">
    <location>
        <position position="106"/>
    </location>
    <ligand>
        <name>substrate</name>
    </ligand>
</feature>
<dbReference type="Gene3D" id="2.120.10.30">
    <property type="entry name" value="TolB, C-terminal domain"/>
    <property type="match status" value="1"/>
</dbReference>
<feature type="domain" description="SMP-30/Gluconolactonase/LRE-like region" evidence="4">
    <location>
        <begin position="18"/>
        <end position="261"/>
    </location>
</feature>
<dbReference type="SUPFAM" id="SSF63829">
    <property type="entry name" value="Calcium-dependent phosphotriesterase"/>
    <property type="match status" value="1"/>
</dbReference>
<dbReference type="Pfam" id="PF08450">
    <property type="entry name" value="SGL"/>
    <property type="match status" value="1"/>
</dbReference>
<gene>
    <name evidence="5" type="ORF">HA51_00215</name>
</gene>
<proteinExistence type="inferred from homology"/>
<protein>
    <recommendedName>
        <fullName evidence="4">SMP-30/Gluconolactonase/LRE-like region domain-containing protein</fullName>
    </recommendedName>
</protein>
<sequence>MLHLSASLELVLDCKNVLAESILWDDRTGQLWWTNIHAYEVWRWDPNRSVLPTIFPLQERAGAIALSEGADIILALEKGFGRLNTFTGAIEHCAEVEGELPETRMNDGRIDPAGRFVCGGMHEGTPQLPLSSLWCWEGGTKVQRMLPEVACANSLCWSPDGTLLYFTDMPQGTIKAYPYNPLTAEIGEPHIFANLAEQPGLADGSVVDEEGYLWNAQWGGARVVRYAPDGSIDRIIPLPVDNPTCLTFGGEDRDVLFITTAWWGLTEAQRQQQPLAGSLFALKPGVRGQREYRFRG</sequence>